<dbReference type="InterPro" id="IPR036388">
    <property type="entry name" value="WH-like_DNA-bd_sf"/>
</dbReference>
<dbReference type="PANTHER" id="PTHR18964:SF149">
    <property type="entry name" value="BIFUNCTIONAL UDP-N-ACETYLGLUCOSAMINE 2-EPIMERASE_N-ACETYLMANNOSAMINE KINASE"/>
    <property type="match status" value="1"/>
</dbReference>
<evidence type="ECO:0000256" key="1">
    <source>
        <dbReference type="ARBA" id="ARBA00002486"/>
    </source>
</evidence>
<name>A0ABS8FX13_9FIRM</name>
<dbReference type="CDD" id="cd23763">
    <property type="entry name" value="ASKHA_ATPase_ROK"/>
    <property type="match status" value="1"/>
</dbReference>
<dbReference type="SUPFAM" id="SSF46785">
    <property type="entry name" value="Winged helix' DNA-binding domain"/>
    <property type="match status" value="1"/>
</dbReference>
<evidence type="ECO:0000313" key="5">
    <source>
        <dbReference type="Proteomes" id="UP001198151"/>
    </source>
</evidence>
<accession>A0ABS8FX13</accession>
<proteinExistence type="inferred from homology"/>
<dbReference type="InterPro" id="IPR036390">
    <property type="entry name" value="WH_DNA-bd_sf"/>
</dbReference>
<organism evidence="4 5">
    <name type="scientific">Ruminococcus turbiniformis</name>
    <dbReference type="NCBI Taxonomy" id="2881258"/>
    <lineage>
        <taxon>Bacteria</taxon>
        <taxon>Bacillati</taxon>
        <taxon>Bacillota</taxon>
        <taxon>Clostridia</taxon>
        <taxon>Eubacteriales</taxon>
        <taxon>Oscillospiraceae</taxon>
        <taxon>Ruminococcus</taxon>
    </lineage>
</organism>
<keyword evidence="5" id="KW-1185">Reference proteome</keyword>
<comment type="similarity">
    <text evidence="2">Belongs to the ROK (NagC/XylR) family.</text>
</comment>
<evidence type="ECO:0000256" key="2">
    <source>
        <dbReference type="ARBA" id="ARBA00006479"/>
    </source>
</evidence>
<keyword evidence="3" id="KW-0119">Carbohydrate metabolism</keyword>
<keyword evidence="3" id="KW-0859">Xylose metabolism</keyword>
<dbReference type="RefSeq" id="WP_227707633.1">
    <property type="nucleotide sequence ID" value="NZ_JAJEQX010000013.1"/>
</dbReference>
<dbReference type="SUPFAM" id="SSF53067">
    <property type="entry name" value="Actin-like ATPase domain"/>
    <property type="match status" value="1"/>
</dbReference>
<dbReference type="Pfam" id="PF00480">
    <property type="entry name" value="ROK"/>
    <property type="match status" value="1"/>
</dbReference>
<sequence>MKQPIRTTMLLKQQNKELILSAFREIGQGTRNEIAQLTGLSISTCGNIIRDLLKSGELREGELAPSLGGRPSKVYIYNANMSLALAISLVTNKDFNQIELATVNLSGVVLTKESYMQPLHSLSFDFLDALIARQVSVSPEIKVIGIGIPGMVVHGEVLYCDIEELDHLNLKEMLQSKYHVKVFIDNEMHFKAFGYHQTHTDMNLKNFALVNVPEEQTYGAGFIVNNRLIRGNANFSGEINYLPYVSSRKELIRQCAEDESLISLISKVLISIITITDPKTIVLCGFRFNDSLLQQVQEKISKTLPAQLLPEFYLQRDISDEYLTGIISVIQNLLIGQEPYEDDQF</sequence>
<dbReference type="Proteomes" id="UP001198151">
    <property type="component" value="Unassembled WGS sequence"/>
</dbReference>
<dbReference type="Gene3D" id="1.10.10.10">
    <property type="entry name" value="Winged helix-like DNA-binding domain superfamily/Winged helix DNA-binding domain"/>
    <property type="match status" value="1"/>
</dbReference>
<dbReference type="EMBL" id="JAJEQX010000013">
    <property type="protein sequence ID" value="MCC2254492.1"/>
    <property type="molecule type" value="Genomic_DNA"/>
</dbReference>
<gene>
    <name evidence="4" type="ORF">LKD70_08685</name>
</gene>
<dbReference type="InterPro" id="IPR000600">
    <property type="entry name" value="ROK"/>
</dbReference>
<dbReference type="InterPro" id="IPR043129">
    <property type="entry name" value="ATPase_NBD"/>
</dbReference>
<comment type="function">
    <text evidence="1">Transcriptional repressor of xylose-utilizing enzymes.</text>
</comment>
<dbReference type="PANTHER" id="PTHR18964">
    <property type="entry name" value="ROK (REPRESSOR, ORF, KINASE) FAMILY"/>
    <property type="match status" value="1"/>
</dbReference>
<protein>
    <submittedName>
        <fullName evidence="4">ROK family protein</fullName>
    </submittedName>
</protein>
<dbReference type="Gene3D" id="3.30.420.40">
    <property type="match status" value="2"/>
</dbReference>
<reference evidence="4 5" key="1">
    <citation type="submission" date="2021-10" db="EMBL/GenBank/DDBJ databases">
        <title>Anaerobic single-cell dispensing facilitates the cultivation of human gut bacteria.</title>
        <authorList>
            <person name="Afrizal A."/>
        </authorList>
    </citation>
    <scope>NUCLEOTIDE SEQUENCE [LARGE SCALE GENOMIC DNA]</scope>
    <source>
        <strain evidence="4 5">CLA-AA-H200</strain>
    </source>
</reference>
<comment type="caution">
    <text evidence="4">The sequence shown here is derived from an EMBL/GenBank/DDBJ whole genome shotgun (WGS) entry which is preliminary data.</text>
</comment>
<evidence type="ECO:0000313" key="4">
    <source>
        <dbReference type="EMBL" id="MCC2254492.1"/>
    </source>
</evidence>
<evidence type="ECO:0000256" key="3">
    <source>
        <dbReference type="ARBA" id="ARBA00022629"/>
    </source>
</evidence>